<sequence>MAASSIRALLRVPAGDGGSVDLATIDPRATPGLPGKEVTGRSRKQWARDRVVGIGAELSPQQEMLYASAQVDPAADRRVLLVLQAMDCGGKDGTIRRVAGAMNPLGLHIRSFGPPTREELDHPFLWRIRRALPRPGYVGVFNRSHYEDVLIARVESLVPERVWQSRYDEINDFERELTDGGFTLVKVFLHISYEEQRERLLKRLTDPHKHWKYNPADVDARARWHDYQAAYGAALARCDTDGAPWYVVPADRKWYRDWAVSHLLLETFTDLGLRYPPADFDIERERRRLSDERVC</sequence>
<dbReference type="Gene3D" id="3.40.50.300">
    <property type="entry name" value="P-loop containing nucleotide triphosphate hydrolases"/>
    <property type="match status" value="1"/>
</dbReference>
<dbReference type="InterPro" id="IPR022488">
    <property type="entry name" value="PPK2-related"/>
</dbReference>
<dbReference type="NCBIfam" id="TIGR03709">
    <property type="entry name" value="PPK2_rel_1"/>
    <property type="match status" value="1"/>
</dbReference>
<dbReference type="EMBL" id="JBHSBN010000001">
    <property type="protein sequence ID" value="MFC4104521.1"/>
    <property type="molecule type" value="Genomic_DNA"/>
</dbReference>
<keyword evidence="2" id="KW-0808">Transferase</keyword>
<feature type="domain" description="Polyphosphate kinase-2-related" evidence="1">
    <location>
        <begin position="62"/>
        <end position="268"/>
    </location>
</feature>
<accession>A0ABV8KEV2</accession>
<dbReference type="PANTHER" id="PTHR34383">
    <property type="entry name" value="POLYPHOSPHATE:AMP PHOSPHOTRANSFERASE-RELATED"/>
    <property type="match status" value="1"/>
</dbReference>
<evidence type="ECO:0000313" key="2">
    <source>
        <dbReference type="EMBL" id="MFC4104521.1"/>
    </source>
</evidence>
<comment type="caution">
    <text evidence="2">The sequence shown here is derived from an EMBL/GenBank/DDBJ whole genome shotgun (WGS) entry which is preliminary data.</text>
</comment>
<dbReference type="GO" id="GO:0016301">
    <property type="term" value="F:kinase activity"/>
    <property type="evidence" value="ECO:0007669"/>
    <property type="project" value="UniProtKB-KW"/>
</dbReference>
<keyword evidence="2" id="KW-0418">Kinase</keyword>
<gene>
    <name evidence="2" type="ORF">ACFOX0_01010</name>
</gene>
<name>A0ABV8KEV2_9ACTN</name>
<organism evidence="2 3">
    <name type="scientific">Micromonospora zhanjiangensis</name>
    <dbReference type="NCBI Taxonomy" id="1522057"/>
    <lineage>
        <taxon>Bacteria</taxon>
        <taxon>Bacillati</taxon>
        <taxon>Actinomycetota</taxon>
        <taxon>Actinomycetes</taxon>
        <taxon>Micromonosporales</taxon>
        <taxon>Micromonosporaceae</taxon>
        <taxon>Micromonospora</taxon>
    </lineage>
</organism>
<dbReference type="Proteomes" id="UP001595868">
    <property type="component" value="Unassembled WGS sequence"/>
</dbReference>
<reference evidence="3" key="1">
    <citation type="journal article" date="2019" name="Int. J. Syst. Evol. Microbiol.">
        <title>The Global Catalogue of Microorganisms (GCM) 10K type strain sequencing project: providing services to taxonomists for standard genome sequencing and annotation.</title>
        <authorList>
            <consortium name="The Broad Institute Genomics Platform"/>
            <consortium name="The Broad Institute Genome Sequencing Center for Infectious Disease"/>
            <person name="Wu L."/>
            <person name="Ma J."/>
        </authorList>
    </citation>
    <scope>NUCLEOTIDE SEQUENCE [LARGE SCALE GENOMIC DNA]</scope>
    <source>
        <strain evidence="3">2902at01</strain>
    </source>
</reference>
<evidence type="ECO:0000313" key="3">
    <source>
        <dbReference type="Proteomes" id="UP001595868"/>
    </source>
</evidence>
<keyword evidence="3" id="KW-1185">Reference proteome</keyword>
<dbReference type="SUPFAM" id="SSF52540">
    <property type="entry name" value="P-loop containing nucleoside triphosphate hydrolases"/>
    <property type="match status" value="1"/>
</dbReference>
<dbReference type="InterPro" id="IPR022300">
    <property type="entry name" value="PPK2-rel_1"/>
</dbReference>
<dbReference type="InterPro" id="IPR027417">
    <property type="entry name" value="P-loop_NTPase"/>
</dbReference>
<dbReference type="RefSeq" id="WP_377541455.1">
    <property type="nucleotide sequence ID" value="NZ_JBHSBN010000001.1"/>
</dbReference>
<dbReference type="Pfam" id="PF03976">
    <property type="entry name" value="PPK2"/>
    <property type="match status" value="1"/>
</dbReference>
<evidence type="ECO:0000259" key="1">
    <source>
        <dbReference type="Pfam" id="PF03976"/>
    </source>
</evidence>
<protein>
    <submittedName>
        <fullName evidence="2">PPK2 family polyphosphate kinase</fullName>
    </submittedName>
</protein>
<proteinExistence type="predicted"/>
<dbReference type="PANTHER" id="PTHR34383:SF3">
    <property type="entry name" value="POLYPHOSPHATE:AMP PHOSPHOTRANSFERASE"/>
    <property type="match status" value="1"/>
</dbReference>